<feature type="domain" description="Penicillin-binding protein transpeptidase" evidence="16">
    <location>
        <begin position="338"/>
        <end position="573"/>
    </location>
</feature>
<keyword evidence="15" id="KW-1133">Transmembrane helix</keyword>
<evidence type="ECO:0000256" key="5">
    <source>
        <dbReference type="ARBA" id="ARBA00022676"/>
    </source>
</evidence>
<evidence type="ECO:0000256" key="12">
    <source>
        <dbReference type="ARBA" id="ARBA00034000"/>
    </source>
</evidence>
<dbReference type="RefSeq" id="WP_011720970.1">
    <property type="nucleotide sequence ID" value="NC_008578.1"/>
</dbReference>
<dbReference type="GO" id="GO:0009252">
    <property type="term" value="P:peptidoglycan biosynthetic process"/>
    <property type="evidence" value="ECO:0007669"/>
    <property type="project" value="UniProtKB-KW"/>
</dbReference>
<name>A0LWU7_ACIC1</name>
<keyword evidence="11" id="KW-0961">Cell wall biogenesis/degradation</keyword>
<dbReference type="FunFam" id="1.10.3810.10:FF:000001">
    <property type="entry name" value="Penicillin-binding protein 1A"/>
    <property type="match status" value="1"/>
</dbReference>
<comment type="similarity">
    <text evidence="1">In the C-terminal section; belongs to the transpeptidase family.</text>
</comment>
<keyword evidence="15" id="KW-0472">Membrane</keyword>
<feature type="domain" description="Glycosyl transferase family 51" evidence="17">
    <location>
        <begin position="75"/>
        <end position="247"/>
    </location>
</feature>
<dbReference type="PANTHER" id="PTHR32282">
    <property type="entry name" value="BINDING PROTEIN TRANSPEPTIDASE, PUTATIVE-RELATED"/>
    <property type="match status" value="1"/>
</dbReference>
<evidence type="ECO:0000256" key="14">
    <source>
        <dbReference type="SAM" id="MobiDB-lite"/>
    </source>
</evidence>
<evidence type="ECO:0000256" key="10">
    <source>
        <dbReference type="ARBA" id="ARBA00023268"/>
    </source>
</evidence>
<evidence type="ECO:0000256" key="6">
    <source>
        <dbReference type="ARBA" id="ARBA00022679"/>
    </source>
</evidence>
<dbReference type="GO" id="GO:0008360">
    <property type="term" value="P:regulation of cell shape"/>
    <property type="evidence" value="ECO:0007669"/>
    <property type="project" value="UniProtKB-KW"/>
</dbReference>
<dbReference type="FunCoup" id="A0LWU7">
    <property type="interactions" value="18"/>
</dbReference>
<dbReference type="InterPro" id="IPR001264">
    <property type="entry name" value="Glyco_trans_51"/>
</dbReference>
<dbReference type="SUPFAM" id="SSF56601">
    <property type="entry name" value="beta-lactamase/transpeptidase-like"/>
    <property type="match status" value="1"/>
</dbReference>
<keyword evidence="19" id="KW-1185">Reference proteome</keyword>
<comment type="similarity">
    <text evidence="2">In the N-terminal section; belongs to the glycosyltransferase 51 family.</text>
</comment>
<reference evidence="18 19" key="1">
    <citation type="journal article" date="2009" name="Genome Res.">
        <title>Complete genome of the cellulolytic thermophile Acidothermus cellulolyticus 11B provides insights into its ecophysiological and evolutionary adaptations.</title>
        <authorList>
            <person name="Barabote R.D."/>
            <person name="Xie G."/>
            <person name="Leu D.H."/>
            <person name="Normand P."/>
            <person name="Necsulea A."/>
            <person name="Daubin V."/>
            <person name="Medigue C."/>
            <person name="Adney W.S."/>
            <person name="Xu X.C."/>
            <person name="Lapidus A."/>
            <person name="Parales R.E."/>
            <person name="Detter C."/>
            <person name="Pujic P."/>
            <person name="Bruce D."/>
            <person name="Lavire C."/>
            <person name="Challacombe J.F."/>
            <person name="Brettin T.S."/>
            <person name="Berry A.M."/>
        </authorList>
    </citation>
    <scope>NUCLEOTIDE SEQUENCE [LARGE SCALE GENOMIC DNA]</scope>
    <source>
        <strain evidence="19">ATCC 43068 / DSM 8971 / 11B</strain>
    </source>
</reference>
<evidence type="ECO:0000259" key="16">
    <source>
        <dbReference type="Pfam" id="PF00905"/>
    </source>
</evidence>
<dbReference type="STRING" id="351607.Acel_2135"/>
<dbReference type="GO" id="GO:0071555">
    <property type="term" value="P:cell wall organization"/>
    <property type="evidence" value="ECO:0007669"/>
    <property type="project" value="UniProtKB-KW"/>
</dbReference>
<evidence type="ECO:0000256" key="4">
    <source>
        <dbReference type="ARBA" id="ARBA00022670"/>
    </source>
</evidence>
<dbReference type="InterPro" id="IPR023346">
    <property type="entry name" value="Lysozyme-like_dom_sf"/>
</dbReference>
<evidence type="ECO:0000256" key="8">
    <source>
        <dbReference type="ARBA" id="ARBA00022960"/>
    </source>
</evidence>
<dbReference type="GO" id="GO:0008658">
    <property type="term" value="F:penicillin binding"/>
    <property type="evidence" value="ECO:0007669"/>
    <property type="project" value="InterPro"/>
</dbReference>
<dbReference type="AlphaFoldDB" id="A0LWU7"/>
<organism evidence="18 19">
    <name type="scientific">Acidothermus cellulolyticus (strain ATCC 43068 / DSM 8971 / 11B)</name>
    <dbReference type="NCBI Taxonomy" id="351607"/>
    <lineage>
        <taxon>Bacteria</taxon>
        <taxon>Bacillati</taxon>
        <taxon>Actinomycetota</taxon>
        <taxon>Actinomycetes</taxon>
        <taxon>Acidothermales</taxon>
        <taxon>Acidothermaceae</taxon>
        <taxon>Acidothermus</taxon>
    </lineage>
</organism>
<evidence type="ECO:0000313" key="18">
    <source>
        <dbReference type="EMBL" id="ABK53907.1"/>
    </source>
</evidence>
<evidence type="ECO:0000256" key="9">
    <source>
        <dbReference type="ARBA" id="ARBA00022984"/>
    </source>
</evidence>
<evidence type="ECO:0000259" key="17">
    <source>
        <dbReference type="Pfam" id="PF00912"/>
    </source>
</evidence>
<evidence type="ECO:0000256" key="13">
    <source>
        <dbReference type="ARBA" id="ARBA00049902"/>
    </source>
</evidence>
<keyword evidence="8" id="KW-0133">Cell shape</keyword>
<dbReference type="GO" id="GO:0009002">
    <property type="term" value="F:serine-type D-Ala-D-Ala carboxypeptidase activity"/>
    <property type="evidence" value="ECO:0007669"/>
    <property type="project" value="UniProtKB-EC"/>
</dbReference>
<evidence type="ECO:0000313" key="19">
    <source>
        <dbReference type="Proteomes" id="UP000008221"/>
    </source>
</evidence>
<feature type="compositionally biased region" description="Pro residues" evidence="14">
    <location>
        <begin position="631"/>
        <end position="656"/>
    </location>
</feature>
<dbReference type="SUPFAM" id="SSF53955">
    <property type="entry name" value="Lysozyme-like"/>
    <property type="match status" value="1"/>
</dbReference>
<protein>
    <submittedName>
        <fullName evidence="18">Glycosyl transferase, family 51</fullName>
    </submittedName>
</protein>
<evidence type="ECO:0000256" key="2">
    <source>
        <dbReference type="ARBA" id="ARBA00007739"/>
    </source>
</evidence>
<keyword evidence="3" id="KW-0121">Carboxypeptidase</keyword>
<dbReference type="InterPro" id="IPR050396">
    <property type="entry name" value="Glycosyltr_51/Transpeptidase"/>
</dbReference>
<dbReference type="PANTHER" id="PTHR32282:SF34">
    <property type="entry name" value="PENICILLIN-BINDING PROTEIN 1A"/>
    <property type="match status" value="1"/>
</dbReference>
<keyword evidence="10" id="KW-0511">Multifunctional enzyme</keyword>
<dbReference type="Pfam" id="PF00905">
    <property type="entry name" value="Transpeptidase"/>
    <property type="match status" value="1"/>
</dbReference>
<keyword evidence="9" id="KW-0573">Peptidoglycan synthesis</keyword>
<feature type="compositionally biased region" description="Low complexity" evidence="14">
    <location>
        <begin position="657"/>
        <end position="695"/>
    </location>
</feature>
<dbReference type="InParanoid" id="A0LWU7"/>
<dbReference type="eggNOG" id="COG0744">
    <property type="taxonomic scope" value="Bacteria"/>
</dbReference>
<proteinExistence type="inferred from homology"/>
<evidence type="ECO:0000256" key="15">
    <source>
        <dbReference type="SAM" id="Phobius"/>
    </source>
</evidence>
<dbReference type="KEGG" id="ace:Acel_2135"/>
<keyword evidence="7" id="KW-0378">Hydrolase</keyword>
<dbReference type="HOGENOM" id="CLU_006354_6_1_11"/>
<comment type="catalytic activity">
    <reaction evidence="13">
        <text>[GlcNAc-(1-&gt;4)-Mur2Ac(oyl-L-Ala-gamma-D-Glu-L-Lys-D-Ala-D-Ala)](n)-di-trans,octa-cis-undecaprenyl diphosphate + beta-D-GlcNAc-(1-&gt;4)-Mur2Ac(oyl-L-Ala-gamma-D-Glu-L-Lys-D-Ala-D-Ala)-di-trans,octa-cis-undecaprenyl diphosphate = [GlcNAc-(1-&gt;4)-Mur2Ac(oyl-L-Ala-gamma-D-Glu-L-Lys-D-Ala-D-Ala)](n+1)-di-trans,octa-cis-undecaprenyl diphosphate + di-trans,octa-cis-undecaprenyl diphosphate + H(+)</text>
        <dbReference type="Rhea" id="RHEA:23708"/>
        <dbReference type="Rhea" id="RHEA-COMP:9602"/>
        <dbReference type="Rhea" id="RHEA-COMP:9603"/>
        <dbReference type="ChEBI" id="CHEBI:15378"/>
        <dbReference type="ChEBI" id="CHEBI:58405"/>
        <dbReference type="ChEBI" id="CHEBI:60033"/>
        <dbReference type="ChEBI" id="CHEBI:78435"/>
        <dbReference type="EC" id="2.4.99.28"/>
    </reaction>
</comment>
<sequence>MTTSPARTRPASPPRRTGWRRWVPSWKVLVLSGGIGIALLAGLFALGYALVRVPQPSSLSLAQAATVYYNDGRTVLGEIGARNRESVPLAQIPLPVRRAVLAAEDRNFYSEPAVSPIGILRAALVDLRHRDFVEGGSTITQQYVKNAFLTQDRTLTRKVKEFFIAIKIGQTQSKDQILENYLNTIYFGRGAYGIEAASRAYFGKDVRQLTVQEGAVLAASIQAPSYLDPAIHPQAAHDRWNYVLAGMVAKGWMTPAERAASQYPRVLPLTASSALRGPNGYLVAAVKDELAAHGITENEINRGGMRIVTTFDPKVQAALVQAVSRITSGLPPDVRTGVAAVQPGTGAVLAMYGGPDYATRPFNDATQSIPPMGSSFKPYVLAAALERGIPLSATYDGHSPQIIGGQRYVNDNNEQFGRIDLVTATAYSVNTVYEQLGQQVGLDRVIDAAHRAGLPGELSRNGSMLLGSDSAHPIDQATGYATFAADGVRAEHYLVTKVTDSAGHLLYQAKVKPAKAFAPGVARGVTYALRHVISEGTGTAANIGRPAAGKTGTTSGNVSAWFVGYTPQLSAAVAMFRDGNAPLVNIGGYRQVYGGTLPAKLWAAFMTAALAGTPVTDFSPVPPTVLAATPSPSPSPSSSPSPSPSPTPTPASPASPSPTGTTSPSPMSPPSSSASPSAGSPAASTSAVPSPRGSP</sequence>
<accession>A0LWU7</accession>
<feature type="region of interest" description="Disordered" evidence="14">
    <location>
        <begin position="626"/>
        <end position="695"/>
    </location>
</feature>
<evidence type="ECO:0000256" key="7">
    <source>
        <dbReference type="ARBA" id="ARBA00022801"/>
    </source>
</evidence>
<keyword evidence="4" id="KW-0645">Protease</keyword>
<keyword evidence="6 18" id="KW-0808">Transferase</keyword>
<dbReference type="GO" id="GO:0006508">
    <property type="term" value="P:proteolysis"/>
    <property type="evidence" value="ECO:0007669"/>
    <property type="project" value="UniProtKB-KW"/>
</dbReference>
<dbReference type="InterPro" id="IPR001460">
    <property type="entry name" value="PCN-bd_Tpept"/>
</dbReference>
<dbReference type="CAZy" id="GT51">
    <property type="family name" value="Glycosyltransferase Family 51"/>
</dbReference>
<dbReference type="Proteomes" id="UP000008221">
    <property type="component" value="Chromosome"/>
</dbReference>
<dbReference type="GO" id="GO:0008955">
    <property type="term" value="F:peptidoglycan glycosyltransferase activity"/>
    <property type="evidence" value="ECO:0007669"/>
    <property type="project" value="UniProtKB-EC"/>
</dbReference>
<evidence type="ECO:0000256" key="3">
    <source>
        <dbReference type="ARBA" id="ARBA00022645"/>
    </source>
</evidence>
<dbReference type="Gene3D" id="1.10.3810.10">
    <property type="entry name" value="Biosynthetic peptidoglycan transglycosylase-like"/>
    <property type="match status" value="1"/>
</dbReference>
<dbReference type="EMBL" id="CP000481">
    <property type="protein sequence ID" value="ABK53907.1"/>
    <property type="molecule type" value="Genomic_DNA"/>
</dbReference>
<gene>
    <name evidence="18" type="ordered locus">Acel_2135</name>
</gene>
<keyword evidence="15" id="KW-0812">Transmembrane</keyword>
<evidence type="ECO:0000256" key="11">
    <source>
        <dbReference type="ARBA" id="ARBA00023316"/>
    </source>
</evidence>
<dbReference type="InterPro" id="IPR036950">
    <property type="entry name" value="PBP_transglycosylase"/>
</dbReference>
<dbReference type="Pfam" id="PF00912">
    <property type="entry name" value="Transgly"/>
    <property type="match status" value="1"/>
</dbReference>
<evidence type="ECO:0000256" key="1">
    <source>
        <dbReference type="ARBA" id="ARBA00007090"/>
    </source>
</evidence>
<keyword evidence="5" id="KW-0328">Glycosyltransferase</keyword>
<dbReference type="Gene3D" id="3.40.710.10">
    <property type="entry name" value="DD-peptidase/beta-lactamase superfamily"/>
    <property type="match status" value="1"/>
</dbReference>
<feature type="transmembrane region" description="Helical" evidence="15">
    <location>
        <begin position="28"/>
        <end position="51"/>
    </location>
</feature>
<dbReference type="InterPro" id="IPR012338">
    <property type="entry name" value="Beta-lactam/transpept-like"/>
</dbReference>
<comment type="catalytic activity">
    <reaction evidence="12">
        <text>Preferential cleavage: (Ac)2-L-Lys-D-Ala-|-D-Ala. Also transpeptidation of peptidyl-alanyl moieties that are N-acyl substituents of D-alanine.</text>
        <dbReference type="EC" id="3.4.16.4"/>
    </reaction>
</comment>